<protein>
    <submittedName>
        <fullName evidence="2">Uncharacterized protein</fullName>
    </submittedName>
</protein>
<dbReference type="VEuPathDB" id="FungiDB:SeMB42_g04985"/>
<evidence type="ECO:0000313" key="3">
    <source>
        <dbReference type="Proteomes" id="UP000320475"/>
    </source>
</evidence>
<feature type="region of interest" description="Disordered" evidence="1">
    <location>
        <begin position="88"/>
        <end position="115"/>
    </location>
</feature>
<dbReference type="Proteomes" id="UP000320475">
    <property type="component" value="Unassembled WGS sequence"/>
</dbReference>
<sequence length="115" mass="12001">MTISTGSSVPDARCVPGKACWYDDENKATQTGDKAAQQDSKKAFTLYGKVKATFASINLKKRKRASPATAALKTDAAVLVKPAADIEVPEAPTSKAATSDRVSIAESSSKPLTAV</sequence>
<dbReference type="AlphaFoldDB" id="A0A507D5B2"/>
<name>A0A507D5B2_9FUNG</name>
<proteinExistence type="predicted"/>
<accession>A0A507D5B2</accession>
<reference evidence="2 3" key="1">
    <citation type="journal article" date="2019" name="Sci. Rep.">
        <title>Comparative genomics of chytrid fungi reveal insights into the obligate biotrophic and pathogenic lifestyle of Synchytrium endobioticum.</title>
        <authorList>
            <person name="van de Vossenberg B.T.L.H."/>
            <person name="Warris S."/>
            <person name="Nguyen H.D.T."/>
            <person name="van Gent-Pelzer M.P.E."/>
            <person name="Joly D.L."/>
            <person name="van de Geest H.C."/>
            <person name="Bonants P.J.M."/>
            <person name="Smith D.S."/>
            <person name="Levesque C.A."/>
            <person name="van der Lee T.A.J."/>
        </authorList>
    </citation>
    <scope>NUCLEOTIDE SEQUENCE [LARGE SCALE GENOMIC DNA]</scope>
    <source>
        <strain evidence="2 3">LEV6574</strain>
    </source>
</reference>
<organism evidence="2 3">
    <name type="scientific">Synchytrium endobioticum</name>
    <dbReference type="NCBI Taxonomy" id="286115"/>
    <lineage>
        <taxon>Eukaryota</taxon>
        <taxon>Fungi</taxon>
        <taxon>Fungi incertae sedis</taxon>
        <taxon>Chytridiomycota</taxon>
        <taxon>Chytridiomycota incertae sedis</taxon>
        <taxon>Chytridiomycetes</taxon>
        <taxon>Synchytriales</taxon>
        <taxon>Synchytriaceae</taxon>
        <taxon>Synchytrium</taxon>
    </lineage>
</organism>
<dbReference type="EMBL" id="QEAM01000103">
    <property type="protein sequence ID" value="TPX46485.1"/>
    <property type="molecule type" value="Genomic_DNA"/>
</dbReference>
<gene>
    <name evidence="2" type="ORF">SeLEV6574_g03225</name>
</gene>
<feature type="compositionally biased region" description="Polar residues" evidence="1">
    <location>
        <begin position="95"/>
        <end position="115"/>
    </location>
</feature>
<evidence type="ECO:0000256" key="1">
    <source>
        <dbReference type="SAM" id="MobiDB-lite"/>
    </source>
</evidence>
<evidence type="ECO:0000313" key="2">
    <source>
        <dbReference type="EMBL" id="TPX46485.1"/>
    </source>
</evidence>
<comment type="caution">
    <text evidence="2">The sequence shown here is derived from an EMBL/GenBank/DDBJ whole genome shotgun (WGS) entry which is preliminary data.</text>
</comment>